<protein>
    <submittedName>
        <fullName evidence="2">Uncharacterized protein</fullName>
    </submittedName>
</protein>
<evidence type="ECO:0000313" key="1">
    <source>
        <dbReference type="Proteomes" id="UP000887540"/>
    </source>
</evidence>
<dbReference type="Proteomes" id="UP000887540">
    <property type="component" value="Unplaced"/>
</dbReference>
<dbReference type="WBParaSite" id="ACRNAN_scaffold6626.g22297.t1">
    <property type="protein sequence ID" value="ACRNAN_scaffold6626.g22297.t1"/>
    <property type="gene ID" value="ACRNAN_scaffold6626.g22297"/>
</dbReference>
<accession>A0A914E988</accession>
<proteinExistence type="predicted"/>
<reference evidence="2" key="1">
    <citation type="submission" date="2022-11" db="UniProtKB">
        <authorList>
            <consortium name="WormBaseParasite"/>
        </authorList>
    </citation>
    <scope>IDENTIFICATION</scope>
</reference>
<keyword evidence="1" id="KW-1185">Reference proteome</keyword>
<organism evidence="1 2">
    <name type="scientific">Acrobeloides nanus</name>
    <dbReference type="NCBI Taxonomy" id="290746"/>
    <lineage>
        <taxon>Eukaryota</taxon>
        <taxon>Metazoa</taxon>
        <taxon>Ecdysozoa</taxon>
        <taxon>Nematoda</taxon>
        <taxon>Chromadorea</taxon>
        <taxon>Rhabditida</taxon>
        <taxon>Tylenchina</taxon>
        <taxon>Cephalobomorpha</taxon>
        <taxon>Cephaloboidea</taxon>
        <taxon>Cephalobidae</taxon>
        <taxon>Acrobeloides</taxon>
    </lineage>
</organism>
<name>A0A914E988_9BILA</name>
<sequence length="35" mass="4164">MLNIQTTNGYQYIQVHEYKNLDVIFIQTDTEEGLM</sequence>
<evidence type="ECO:0000313" key="2">
    <source>
        <dbReference type="WBParaSite" id="ACRNAN_scaffold6626.g22297.t1"/>
    </source>
</evidence>
<dbReference type="AlphaFoldDB" id="A0A914E988"/>